<dbReference type="EMBL" id="CACRUG010000005">
    <property type="protein sequence ID" value="VYT87039.1"/>
    <property type="molecule type" value="Genomic_DNA"/>
</dbReference>
<proteinExistence type="predicted"/>
<dbReference type="AlphaFoldDB" id="A0A6N3A4R3"/>
<sequence length="107" mass="12476">MNMKAYQDRFIEKLNALSAEELTRIFKEVLDIKENDILKTSTDILAKSVSNDYKIVDDKNVYFNNFIKFLTSSKMTVKQTKMPDEISYKLSHYKVPKNIQGMLKKAS</sequence>
<protein>
    <submittedName>
        <fullName evidence="1">Uncharacterized protein</fullName>
    </submittedName>
</protein>
<reference evidence="1" key="1">
    <citation type="submission" date="2019-11" db="EMBL/GenBank/DDBJ databases">
        <authorList>
            <person name="Feng L."/>
        </authorList>
    </citation>
    <scope>NUCLEOTIDE SEQUENCE</scope>
    <source>
        <strain evidence="1">VparvulaLFYP99</strain>
    </source>
</reference>
<name>A0A6N3A4R3_VEIPA</name>
<organism evidence="1">
    <name type="scientific">Veillonella parvula</name>
    <name type="common">Staphylococcus parvulus</name>
    <dbReference type="NCBI Taxonomy" id="29466"/>
    <lineage>
        <taxon>Bacteria</taxon>
        <taxon>Bacillati</taxon>
        <taxon>Bacillota</taxon>
        <taxon>Negativicutes</taxon>
        <taxon>Veillonellales</taxon>
        <taxon>Veillonellaceae</taxon>
        <taxon>Veillonella</taxon>
    </lineage>
</organism>
<evidence type="ECO:0000313" key="1">
    <source>
        <dbReference type="EMBL" id="VYT87039.1"/>
    </source>
</evidence>
<gene>
    <name evidence="1" type="ORF">VPLFYP99_01399</name>
</gene>
<accession>A0A6N3A4R3</accession>